<dbReference type="Proteomes" id="UP000323974">
    <property type="component" value="Chromosome"/>
</dbReference>
<reference evidence="2 3" key="1">
    <citation type="submission" date="2019-04" db="EMBL/GenBank/DDBJ databases">
        <title>Complete Genome and Methylome Analysis of Haemophilus haemolyticus NEB129.</title>
        <authorList>
            <person name="Fomenkov A."/>
            <person name="Roberts R.J."/>
            <person name="Anton B.P."/>
            <person name="Vincze T."/>
        </authorList>
    </citation>
    <scope>NUCLEOTIDE SEQUENCE [LARGE SCALE GENOMIC DNA]</scope>
    <source>
        <strain evidence="2 3">NEB129</strain>
    </source>
</reference>
<dbReference type="RefSeq" id="WP_005707159.1">
    <property type="nucleotide sequence ID" value="NZ_CP038817.1"/>
</dbReference>
<name>A0AAE6JR54_HAEPH</name>
<dbReference type="KEGG" id="hpaa:E5Q53_04070"/>
<keyword evidence="1" id="KW-0732">Signal</keyword>
<evidence type="ECO:0000256" key="1">
    <source>
        <dbReference type="SAM" id="SignalP"/>
    </source>
</evidence>
<gene>
    <name evidence="2" type="ORF">E5Q53_04070</name>
</gene>
<dbReference type="EMBL" id="CP038817">
    <property type="protein sequence ID" value="QEN10686.1"/>
    <property type="molecule type" value="Genomic_DNA"/>
</dbReference>
<feature type="chain" id="PRO_5042070383" description="Lipoprotein" evidence="1">
    <location>
        <begin position="21"/>
        <end position="173"/>
    </location>
</feature>
<dbReference type="AlphaFoldDB" id="A0AAE6JR54"/>
<accession>A0AAE6JR54</accession>
<evidence type="ECO:0000313" key="3">
    <source>
        <dbReference type="Proteomes" id="UP000323974"/>
    </source>
</evidence>
<proteinExistence type="predicted"/>
<feature type="signal peptide" evidence="1">
    <location>
        <begin position="1"/>
        <end position="20"/>
    </location>
</feature>
<evidence type="ECO:0008006" key="4">
    <source>
        <dbReference type="Google" id="ProtNLM"/>
    </source>
</evidence>
<dbReference type="GeneID" id="78224270"/>
<sequence>MKKIFSITVISLLLSGCLNSVTLPNSNTSNTASEFNQNSLLTEEETNTIRLGYAIAFVCINTEPKQQADKWDKSMSKFDSLLNALNESERAKLRGGIMVDVMTPYLVKNQIPVTPDNWKRLFNAFKQDKKLFDGVLAVAKEALPTYGFGSDCSSSTLNNVKQVVKNIMVTKNR</sequence>
<evidence type="ECO:0000313" key="2">
    <source>
        <dbReference type="EMBL" id="QEN10686.1"/>
    </source>
</evidence>
<protein>
    <recommendedName>
        <fullName evidence="4">Lipoprotein</fullName>
    </recommendedName>
</protein>
<dbReference type="PROSITE" id="PS51257">
    <property type="entry name" value="PROKAR_LIPOPROTEIN"/>
    <property type="match status" value="1"/>
</dbReference>
<organism evidence="2 3">
    <name type="scientific">Haemophilus parahaemolyticus</name>
    <dbReference type="NCBI Taxonomy" id="735"/>
    <lineage>
        <taxon>Bacteria</taxon>
        <taxon>Pseudomonadati</taxon>
        <taxon>Pseudomonadota</taxon>
        <taxon>Gammaproteobacteria</taxon>
        <taxon>Pasteurellales</taxon>
        <taxon>Pasteurellaceae</taxon>
        <taxon>Haemophilus</taxon>
    </lineage>
</organism>